<sequence>MRLTPDEQDAIRRTAAAVFGADAVVRLFGSRVDDARRGGDIDLHIETAAGRATFDNEARFLHALEGEIGERRVDFVVRERGGALRPIDRLAMETGMVL</sequence>
<evidence type="ECO:0000313" key="3">
    <source>
        <dbReference type="Proteomes" id="UP000584642"/>
    </source>
</evidence>
<dbReference type="Proteomes" id="UP000584642">
    <property type="component" value="Unassembled WGS sequence"/>
</dbReference>
<name>A0ABX2T8K3_9PROT</name>
<protein>
    <submittedName>
        <fullName evidence="2">Nucleotidyltransferase domain-containing protein</fullName>
    </submittedName>
</protein>
<comment type="caution">
    <text evidence="2">The sequence shown here is derived from an EMBL/GenBank/DDBJ whole genome shotgun (WGS) entry which is preliminary data.</text>
</comment>
<dbReference type="EMBL" id="JABFDB010000003">
    <property type="protein sequence ID" value="NYZ19582.1"/>
    <property type="molecule type" value="Genomic_DNA"/>
</dbReference>
<accession>A0ABX2T8K3</accession>
<keyword evidence="3" id="KW-1185">Reference proteome</keyword>
<dbReference type="InterPro" id="IPR043519">
    <property type="entry name" value="NT_sf"/>
</dbReference>
<reference evidence="2 3" key="1">
    <citation type="submission" date="2020-05" db="EMBL/GenBank/DDBJ databases">
        <title>Azospirillum oleiclasticum sp. nov, a nitrogen-fixing and heavy crude oil-emulsifying bacterium isolated from the crude oil of Yumen Oilfield.</title>
        <authorList>
            <person name="Wu D."/>
            <person name="Cai M."/>
            <person name="Zhang X."/>
        </authorList>
    </citation>
    <scope>NUCLEOTIDE SEQUENCE [LARGE SCALE GENOMIC DNA]</scope>
    <source>
        <strain evidence="2 3">ROY-1-1-2</strain>
    </source>
</reference>
<evidence type="ECO:0000259" key="1">
    <source>
        <dbReference type="Pfam" id="PF01909"/>
    </source>
</evidence>
<evidence type="ECO:0000313" key="2">
    <source>
        <dbReference type="EMBL" id="NYZ19582.1"/>
    </source>
</evidence>
<dbReference type="RefSeq" id="WP_180281357.1">
    <property type="nucleotide sequence ID" value="NZ_JABFDB010000003.1"/>
</dbReference>
<gene>
    <name evidence="2" type="ORF">HND93_07650</name>
</gene>
<dbReference type="Pfam" id="PF01909">
    <property type="entry name" value="NTP_transf_2"/>
    <property type="match status" value="1"/>
</dbReference>
<dbReference type="InterPro" id="IPR002934">
    <property type="entry name" value="Polymerase_NTP_transf_dom"/>
</dbReference>
<organism evidence="2 3">
    <name type="scientific">Azospirillum oleiclasticum</name>
    <dbReference type="NCBI Taxonomy" id="2735135"/>
    <lineage>
        <taxon>Bacteria</taxon>
        <taxon>Pseudomonadati</taxon>
        <taxon>Pseudomonadota</taxon>
        <taxon>Alphaproteobacteria</taxon>
        <taxon>Rhodospirillales</taxon>
        <taxon>Azospirillaceae</taxon>
        <taxon>Azospirillum</taxon>
    </lineage>
</organism>
<dbReference type="SUPFAM" id="SSF81301">
    <property type="entry name" value="Nucleotidyltransferase"/>
    <property type="match status" value="1"/>
</dbReference>
<proteinExistence type="predicted"/>
<feature type="domain" description="Polymerase nucleotidyl transferase" evidence="1">
    <location>
        <begin position="20"/>
        <end position="82"/>
    </location>
</feature>
<dbReference type="Gene3D" id="3.30.460.10">
    <property type="entry name" value="Beta Polymerase, domain 2"/>
    <property type="match status" value="1"/>
</dbReference>